<dbReference type="NCBIfam" id="NF045998">
    <property type="entry name" value="cleave_ABC_plasm"/>
    <property type="match status" value="1"/>
</dbReference>
<dbReference type="InterPro" id="IPR003439">
    <property type="entry name" value="ABC_transporter-like_ATP-bd"/>
</dbReference>
<keyword evidence="8 10" id="KW-1133">Transmembrane helix</keyword>
<reference evidence="13 14" key="1">
    <citation type="journal article" date="2008" name="Infect. Immun.">
        <title>Genome of Mycoplasma arthritidis.</title>
        <authorList>
            <person name="Dybvig K."/>
            <person name="Zuhua C."/>
            <person name="Lao P."/>
            <person name="Jordan D.S."/>
            <person name="French C.T."/>
            <person name="Tu A.H."/>
            <person name="Loraine A.E."/>
        </authorList>
    </citation>
    <scope>NUCLEOTIDE SEQUENCE [LARGE SCALE GENOMIC DNA]</scope>
    <source>
        <strain evidence="13 14">158L3-1</strain>
    </source>
</reference>
<keyword evidence="9 10" id="KW-0472">Membrane</keyword>
<keyword evidence="13" id="KW-0645">Protease</keyword>
<organism evidence="13 14">
    <name type="scientific">Metamycoplasma arthritidis (strain 158L3-1)</name>
    <name type="common">Mycoplasma arthritidis</name>
    <dbReference type="NCBI Taxonomy" id="243272"/>
    <lineage>
        <taxon>Bacteria</taxon>
        <taxon>Bacillati</taxon>
        <taxon>Mycoplasmatota</taxon>
        <taxon>Mycoplasmoidales</taxon>
        <taxon>Metamycoplasmataceae</taxon>
        <taxon>Metamycoplasma</taxon>
    </lineage>
</organism>
<dbReference type="eggNOG" id="COG2274">
    <property type="taxonomic scope" value="Bacteria"/>
</dbReference>
<name>B3PN16_META1</name>
<comment type="similarity">
    <text evidence="2">Belongs to the ABC transporter superfamily.</text>
</comment>
<evidence type="ECO:0000259" key="12">
    <source>
        <dbReference type="PROSITE" id="PS50990"/>
    </source>
</evidence>
<evidence type="ECO:0000256" key="3">
    <source>
        <dbReference type="ARBA" id="ARBA00022692"/>
    </source>
</evidence>
<dbReference type="Pfam" id="PF00005">
    <property type="entry name" value="ABC_tran"/>
    <property type="match status" value="1"/>
</dbReference>
<dbReference type="AlphaFoldDB" id="B3PN16"/>
<evidence type="ECO:0000256" key="5">
    <source>
        <dbReference type="ARBA" id="ARBA00022801"/>
    </source>
</evidence>
<evidence type="ECO:0000256" key="4">
    <source>
        <dbReference type="ARBA" id="ARBA00022741"/>
    </source>
</evidence>
<dbReference type="Gene3D" id="3.90.70.10">
    <property type="entry name" value="Cysteine proteinases"/>
    <property type="match status" value="1"/>
</dbReference>
<protein>
    <submittedName>
        <fullName evidence="13">Bacteriocin exporter and processing endoprotease C39</fullName>
    </submittedName>
</protein>
<dbReference type="InterPro" id="IPR005074">
    <property type="entry name" value="Peptidase_C39"/>
</dbReference>
<accession>B3PN16</accession>
<keyword evidence="5" id="KW-0378">Hydrolase</keyword>
<dbReference type="EMBL" id="CP001047">
    <property type="protein sequence ID" value="ACF07418.1"/>
    <property type="molecule type" value="Genomic_DNA"/>
</dbReference>
<evidence type="ECO:0000313" key="13">
    <source>
        <dbReference type="EMBL" id="ACF07418.1"/>
    </source>
</evidence>
<keyword evidence="4" id="KW-0547">Nucleotide-binding</keyword>
<dbReference type="InterPro" id="IPR039421">
    <property type="entry name" value="Type_1_exporter"/>
</dbReference>
<proteinExistence type="inferred from homology"/>
<dbReference type="RefSeq" id="WP_012498375.1">
    <property type="nucleotide sequence ID" value="NC_011025.1"/>
</dbReference>
<dbReference type="Pfam" id="PF00664">
    <property type="entry name" value="ABC_membrane"/>
    <property type="match status" value="1"/>
</dbReference>
<evidence type="ECO:0000256" key="6">
    <source>
        <dbReference type="ARBA" id="ARBA00022807"/>
    </source>
</evidence>
<evidence type="ECO:0000256" key="10">
    <source>
        <dbReference type="SAM" id="Phobius"/>
    </source>
</evidence>
<keyword evidence="14" id="KW-1185">Reference proteome</keyword>
<feature type="transmembrane region" description="Helical" evidence="10">
    <location>
        <begin position="195"/>
        <end position="216"/>
    </location>
</feature>
<dbReference type="GO" id="GO:0008234">
    <property type="term" value="F:cysteine-type peptidase activity"/>
    <property type="evidence" value="ECO:0007669"/>
    <property type="project" value="UniProtKB-KW"/>
</dbReference>
<feature type="transmembrane region" description="Helical" evidence="10">
    <location>
        <begin position="383"/>
        <end position="405"/>
    </location>
</feature>
<keyword evidence="6" id="KW-0788">Thiol protease</keyword>
<dbReference type="GO" id="GO:0016887">
    <property type="term" value="F:ATP hydrolysis activity"/>
    <property type="evidence" value="ECO:0007669"/>
    <property type="project" value="InterPro"/>
</dbReference>
<keyword evidence="3 10" id="KW-0812">Transmembrane</keyword>
<dbReference type="Gene3D" id="1.20.1560.10">
    <property type="entry name" value="ABC transporter type 1, transmembrane domain"/>
    <property type="match status" value="1"/>
</dbReference>
<dbReference type="GO" id="GO:0005886">
    <property type="term" value="C:plasma membrane"/>
    <property type="evidence" value="ECO:0007669"/>
    <property type="project" value="UniProtKB-SubCell"/>
</dbReference>
<dbReference type="GO" id="GO:0015421">
    <property type="term" value="F:ABC-type oligopeptide transporter activity"/>
    <property type="evidence" value="ECO:0007669"/>
    <property type="project" value="TreeGrafter"/>
</dbReference>
<dbReference type="PANTHER" id="PTHR43394:SF1">
    <property type="entry name" value="ATP-BINDING CASSETTE SUB-FAMILY B MEMBER 10, MITOCHONDRIAL"/>
    <property type="match status" value="1"/>
</dbReference>
<dbReference type="SMART" id="SM00382">
    <property type="entry name" value="AAA"/>
    <property type="match status" value="1"/>
</dbReference>
<dbReference type="PROSITE" id="PS50990">
    <property type="entry name" value="PEPTIDASE_C39"/>
    <property type="match status" value="1"/>
</dbReference>
<dbReference type="KEGG" id="mat:MARTH_orf637"/>
<dbReference type="Pfam" id="PF03412">
    <property type="entry name" value="Peptidase_C39"/>
    <property type="match status" value="1"/>
</dbReference>
<evidence type="ECO:0000256" key="9">
    <source>
        <dbReference type="ARBA" id="ARBA00023136"/>
    </source>
</evidence>
<dbReference type="InterPro" id="IPR011527">
    <property type="entry name" value="ABC1_TM_dom"/>
</dbReference>
<dbReference type="SUPFAM" id="SSF90123">
    <property type="entry name" value="ABC transporter transmembrane region"/>
    <property type="match status" value="1"/>
</dbReference>
<dbReference type="PANTHER" id="PTHR43394">
    <property type="entry name" value="ATP-DEPENDENT PERMEASE MDL1, MITOCHONDRIAL"/>
    <property type="match status" value="1"/>
</dbReference>
<evidence type="ECO:0000256" key="8">
    <source>
        <dbReference type="ARBA" id="ARBA00022989"/>
    </source>
</evidence>
<feature type="transmembrane region" description="Helical" evidence="10">
    <location>
        <begin position="158"/>
        <end position="183"/>
    </location>
</feature>
<gene>
    <name evidence="13" type="ordered locus">MARTH_orf637</name>
</gene>
<feature type="domain" description="ABC transmembrane type-1" evidence="11">
    <location>
        <begin position="159"/>
        <end position="440"/>
    </location>
</feature>
<feature type="transmembrane region" description="Helical" evidence="10">
    <location>
        <begin position="268"/>
        <end position="291"/>
    </location>
</feature>
<dbReference type="GO" id="GO:0005524">
    <property type="term" value="F:ATP binding"/>
    <property type="evidence" value="ECO:0007669"/>
    <property type="project" value="UniProtKB-KW"/>
</dbReference>
<dbReference type="SUPFAM" id="SSF52540">
    <property type="entry name" value="P-loop containing nucleoside triphosphate hydrolases"/>
    <property type="match status" value="1"/>
</dbReference>
<sequence>MKIKRQYDIKDCGLCVLQAFYQFHYHQWLDLNELKYQVNYTENGINLHDLIILAKKFGLFLNASQGDFEAFKNLELVKPVITIIKEDNYFHYVIIEKKDRDFVFINDSFKGKYQLSLVDFESIYLDLLIFVDCDPKHQIIKARKPAHFKHLESQLGRLLLIAFLSILLQAFIFGSSYFFKYIVDDVISIKKHSNLLNITVLFLWIGIVRIINEFIINLIKQKIYLKIEEQISNLFFNKVINGKIKQLNKITKTDYLQRLSSLPNVASWYCNIFLLIFNNILIILVSFISLIFLSWKLTALAIVVVAIQFIGATSFKKFISAKKPKIIEDNINMFNSNIEVFYSLEGYKNSLARTYARTNFLVAFKNYQKNSHALFKVFNLKSLFLNMLVMFGSILITYFGTIYILDNAISLGILILFNTILSFITSPLETISDLVVNWNSNKIDIERIDFILNLPEEKNKDKEKLSNQLRCINIQDLSFSFAQKDVIKNLNLIINKHTQITGKNGVGKSTLAKLLFGLYDDYSGAIYFNDKELSKFDKENLRSLIFLNDNFSYFASDFLINVVTLRNKDAIFRLKNNIEKYDLNSLLQDFNLSWNAKIENGGMFLSTGQRQLLNLLKLFCFEYNLIILDEAFENISSTHFLKLTSAIKKVQRHAIFIEISHNNKTIFSNNKIALE</sequence>
<dbReference type="InterPro" id="IPR036640">
    <property type="entry name" value="ABC1_TM_sf"/>
</dbReference>
<dbReference type="Proteomes" id="UP000008812">
    <property type="component" value="Chromosome"/>
</dbReference>
<dbReference type="InterPro" id="IPR027417">
    <property type="entry name" value="P-loop_NTPase"/>
</dbReference>
<evidence type="ECO:0000313" key="14">
    <source>
        <dbReference type="Proteomes" id="UP000008812"/>
    </source>
</evidence>
<dbReference type="STRING" id="243272.MARTH_orf637"/>
<feature type="transmembrane region" description="Helical" evidence="10">
    <location>
        <begin position="297"/>
        <end position="315"/>
    </location>
</feature>
<dbReference type="Gene3D" id="3.40.50.300">
    <property type="entry name" value="P-loop containing nucleotide triphosphate hydrolases"/>
    <property type="match status" value="1"/>
</dbReference>
<keyword evidence="7" id="KW-0067">ATP-binding</keyword>
<evidence type="ECO:0000259" key="11">
    <source>
        <dbReference type="PROSITE" id="PS50929"/>
    </source>
</evidence>
<comment type="subcellular location">
    <subcellularLocation>
        <location evidence="1">Cell membrane</location>
        <topology evidence="1">Multi-pass membrane protein</topology>
    </subcellularLocation>
</comment>
<evidence type="ECO:0000256" key="2">
    <source>
        <dbReference type="ARBA" id="ARBA00005417"/>
    </source>
</evidence>
<dbReference type="InterPro" id="IPR003593">
    <property type="entry name" value="AAA+_ATPase"/>
</dbReference>
<dbReference type="PROSITE" id="PS50929">
    <property type="entry name" value="ABC_TM1F"/>
    <property type="match status" value="1"/>
</dbReference>
<evidence type="ECO:0000256" key="7">
    <source>
        <dbReference type="ARBA" id="ARBA00022840"/>
    </source>
</evidence>
<evidence type="ECO:0000256" key="1">
    <source>
        <dbReference type="ARBA" id="ARBA00004651"/>
    </source>
</evidence>
<dbReference type="GO" id="GO:0006508">
    <property type="term" value="P:proteolysis"/>
    <property type="evidence" value="ECO:0007669"/>
    <property type="project" value="UniProtKB-KW"/>
</dbReference>
<feature type="domain" description="Peptidase C39" evidence="12">
    <location>
        <begin position="6"/>
        <end position="131"/>
    </location>
</feature>
<dbReference type="HOGENOM" id="CLU_000604_95_3_14"/>